<evidence type="ECO:0000313" key="2">
    <source>
        <dbReference type="Proteomes" id="UP000177506"/>
    </source>
</evidence>
<dbReference type="AlphaFoldDB" id="A0A1G1TAM5"/>
<keyword evidence="2" id="KW-1185">Reference proteome</keyword>
<dbReference type="Gene3D" id="2.130.10.10">
    <property type="entry name" value="YVTN repeat-like/Quinoprotein amine dehydrogenase"/>
    <property type="match status" value="1"/>
</dbReference>
<gene>
    <name evidence="1" type="ORF">BEN49_10410</name>
</gene>
<protein>
    <recommendedName>
        <fullName evidence="3">Two component regulator three Y domain-containing protein</fullName>
    </recommendedName>
</protein>
<dbReference type="RefSeq" id="WP_070745550.1">
    <property type="nucleotide sequence ID" value="NZ_MDZA01000344.1"/>
</dbReference>
<dbReference type="Proteomes" id="UP000177506">
    <property type="component" value="Unassembled WGS sequence"/>
</dbReference>
<dbReference type="InterPro" id="IPR015943">
    <property type="entry name" value="WD40/YVTN_repeat-like_dom_sf"/>
</dbReference>
<reference evidence="1 2" key="1">
    <citation type="submission" date="2016-08" db="EMBL/GenBank/DDBJ databases">
        <title>Hymenobacter coccineus sp. nov., Hymenobacter lapidarius sp. nov. and Hymenobacter glacialis sp. nov., isolated from Antarctic soil.</title>
        <authorList>
            <person name="Sedlacek I."/>
            <person name="Kralova S."/>
            <person name="Kyrova K."/>
            <person name="Maslanova I."/>
            <person name="Stankova E."/>
            <person name="Vrbovska V."/>
            <person name="Nemec M."/>
            <person name="Bartak M."/>
            <person name="Svec P."/>
            <person name="Busse H.-J."/>
            <person name="Pantucek R."/>
        </authorList>
    </citation>
    <scope>NUCLEOTIDE SEQUENCE [LARGE SCALE GENOMIC DNA]</scope>
    <source>
        <strain evidence="1 2">CCM 8649</strain>
    </source>
</reference>
<dbReference type="InterPro" id="IPR011110">
    <property type="entry name" value="Reg_prop"/>
</dbReference>
<dbReference type="SUPFAM" id="SSF63829">
    <property type="entry name" value="Calcium-dependent phosphotriesterase"/>
    <property type="match status" value="1"/>
</dbReference>
<proteinExistence type="predicted"/>
<evidence type="ECO:0008006" key="3">
    <source>
        <dbReference type="Google" id="ProtNLM"/>
    </source>
</evidence>
<evidence type="ECO:0000313" key="1">
    <source>
        <dbReference type="EMBL" id="OGX87943.1"/>
    </source>
</evidence>
<dbReference type="Pfam" id="PF07494">
    <property type="entry name" value="Reg_prop"/>
    <property type="match status" value="3"/>
</dbReference>
<accession>A0A1G1TAM5</accession>
<sequence>MLLTCLLGTAQVAAAQPATADEFRFEHLSVDEGLAHSDAMAVAQDRAGFIWVGTNHGLDRYDGYELKPYALPINPLSGLSANRIQVLYADRTGQLWVGTERAGLSFYDADHDCFRRLAAQLLLPSARRLLRQLAQADVSSLATDPLGRLWVGTSRAYLSWPWSPTTKCGA</sequence>
<organism evidence="1 2">
    <name type="scientific">Hymenobacter coccineus</name>
    <dbReference type="NCBI Taxonomy" id="1908235"/>
    <lineage>
        <taxon>Bacteria</taxon>
        <taxon>Pseudomonadati</taxon>
        <taxon>Bacteroidota</taxon>
        <taxon>Cytophagia</taxon>
        <taxon>Cytophagales</taxon>
        <taxon>Hymenobacteraceae</taxon>
        <taxon>Hymenobacter</taxon>
    </lineage>
</organism>
<dbReference type="EMBL" id="MDZA01000344">
    <property type="protein sequence ID" value="OGX87943.1"/>
    <property type="molecule type" value="Genomic_DNA"/>
</dbReference>
<name>A0A1G1TAM5_9BACT</name>
<dbReference type="OrthoDB" id="9806995at2"/>
<comment type="caution">
    <text evidence="1">The sequence shown here is derived from an EMBL/GenBank/DDBJ whole genome shotgun (WGS) entry which is preliminary data.</text>
</comment>